<dbReference type="Pfam" id="PF07714">
    <property type="entry name" value="PK_Tyr_Ser-Thr"/>
    <property type="match status" value="1"/>
</dbReference>
<name>A0AAD8MMN5_9APIA</name>
<dbReference type="Gene3D" id="2.90.10.10">
    <property type="entry name" value="Bulb-type lectin domain"/>
    <property type="match status" value="1"/>
</dbReference>
<reference evidence="10" key="2">
    <citation type="submission" date="2023-05" db="EMBL/GenBank/DDBJ databases">
        <authorList>
            <person name="Schelkunov M.I."/>
        </authorList>
    </citation>
    <scope>NUCLEOTIDE SEQUENCE</scope>
    <source>
        <strain evidence="10">Hsosn_3</strain>
        <tissue evidence="10">Leaf</tissue>
    </source>
</reference>
<evidence type="ECO:0000256" key="7">
    <source>
        <dbReference type="ARBA" id="ARBA00023180"/>
    </source>
</evidence>
<keyword evidence="10" id="KW-0808">Transferase</keyword>
<dbReference type="InterPro" id="IPR000858">
    <property type="entry name" value="S_locus_glycoprot_dom"/>
</dbReference>
<reference evidence="10" key="1">
    <citation type="submission" date="2023-02" db="EMBL/GenBank/DDBJ databases">
        <title>Genome of toxic invasive species Heracleum sosnowskyi carries increased number of genes despite the absence of recent whole-genome duplications.</title>
        <authorList>
            <person name="Schelkunov M."/>
            <person name="Shtratnikova V."/>
            <person name="Makarenko M."/>
            <person name="Klepikova A."/>
            <person name="Omelchenko D."/>
            <person name="Novikova G."/>
            <person name="Obukhova E."/>
            <person name="Bogdanov V."/>
            <person name="Penin A."/>
            <person name="Logacheva M."/>
        </authorList>
    </citation>
    <scope>NUCLEOTIDE SEQUENCE</scope>
    <source>
        <strain evidence="10">Hsosn_3</strain>
        <tissue evidence="10">Leaf</tissue>
    </source>
</reference>
<organism evidence="10 11">
    <name type="scientific">Heracleum sosnowskyi</name>
    <dbReference type="NCBI Taxonomy" id="360622"/>
    <lineage>
        <taxon>Eukaryota</taxon>
        <taxon>Viridiplantae</taxon>
        <taxon>Streptophyta</taxon>
        <taxon>Embryophyta</taxon>
        <taxon>Tracheophyta</taxon>
        <taxon>Spermatophyta</taxon>
        <taxon>Magnoliopsida</taxon>
        <taxon>eudicotyledons</taxon>
        <taxon>Gunneridae</taxon>
        <taxon>Pentapetalae</taxon>
        <taxon>asterids</taxon>
        <taxon>campanulids</taxon>
        <taxon>Apiales</taxon>
        <taxon>Apiaceae</taxon>
        <taxon>Apioideae</taxon>
        <taxon>apioid superclade</taxon>
        <taxon>Tordylieae</taxon>
        <taxon>Tordyliinae</taxon>
        <taxon>Heracleum</taxon>
    </lineage>
</organism>
<dbReference type="GO" id="GO:0004674">
    <property type="term" value="F:protein serine/threonine kinase activity"/>
    <property type="evidence" value="ECO:0007669"/>
    <property type="project" value="UniProtKB-KW"/>
</dbReference>
<evidence type="ECO:0000256" key="5">
    <source>
        <dbReference type="ARBA" id="ARBA00023136"/>
    </source>
</evidence>
<dbReference type="AlphaFoldDB" id="A0AAD8MMN5"/>
<dbReference type="Pfam" id="PF00954">
    <property type="entry name" value="S_locus_glycop"/>
    <property type="match status" value="1"/>
</dbReference>
<keyword evidence="2" id="KW-0812">Transmembrane</keyword>
<dbReference type="PROSITE" id="PS50948">
    <property type="entry name" value="PAN"/>
    <property type="match status" value="1"/>
</dbReference>
<dbReference type="InterPro" id="IPR003609">
    <property type="entry name" value="Pan_app"/>
</dbReference>
<keyword evidence="11" id="KW-1185">Reference proteome</keyword>
<evidence type="ECO:0000256" key="2">
    <source>
        <dbReference type="ARBA" id="ARBA00022692"/>
    </source>
</evidence>
<dbReference type="PANTHER" id="PTHR32444:SF235">
    <property type="entry name" value="OS01G0783900 PROTEIN"/>
    <property type="match status" value="1"/>
</dbReference>
<evidence type="ECO:0000256" key="1">
    <source>
        <dbReference type="ARBA" id="ARBA00004167"/>
    </source>
</evidence>
<dbReference type="InterPro" id="IPR011009">
    <property type="entry name" value="Kinase-like_dom_sf"/>
</dbReference>
<evidence type="ECO:0000259" key="9">
    <source>
        <dbReference type="PROSITE" id="PS50948"/>
    </source>
</evidence>
<sequence>MVDSSAGVIWSSNMSRSMKNPVAQLLDTGNLVLRDEDHHFIWQSFDHPGDNLLPGMKFGIDLVTGINRIFSSWRSDVDPSLGSFTNRLDTNGFPQFLVSQGSVILMRTGRWNGYGFKGLPKQSSNGIYKDEFVFNAKEIFYRFHLINTTSAIMRFLLTPTGDSKILVWNDQEQIWTVYLSLLDTDCDHYGLCGGYGICRIKKTPRCECLRGFVPKFQEKWKTADWSSGCIRRTNLVCGTDEGFLKYSSVKLPDTRHSWYNMKMSLHECEKLCLKNCSCTAYANADARRGARSFGGNETEANTSRVVGTYGYMSPEYAIDGQFSIKSDVYSFGVLLVEIVSGVKNRLFSHPDHSLNLLGHAWMSYNQDKLLQLIDGVIVRGSEYFEVFRVIQIGLLCVQHDPKDRPVMSQVVLMLSSNMKLPHPKHPGFFMDRYLLKADQFSSNPSLSSSNQLTITTILPRE</sequence>
<dbReference type="PANTHER" id="PTHR32444">
    <property type="entry name" value="BULB-TYPE LECTIN DOMAIN-CONTAINING PROTEIN"/>
    <property type="match status" value="1"/>
</dbReference>
<dbReference type="Pfam" id="PF11883">
    <property type="entry name" value="DUF3403"/>
    <property type="match status" value="1"/>
</dbReference>
<keyword evidence="10" id="KW-0418">Kinase</keyword>
<dbReference type="InterPro" id="IPR001480">
    <property type="entry name" value="Bulb-type_lectin_dom"/>
</dbReference>
<evidence type="ECO:0000256" key="3">
    <source>
        <dbReference type="ARBA" id="ARBA00022729"/>
    </source>
</evidence>
<keyword evidence="4" id="KW-1133">Transmembrane helix</keyword>
<keyword evidence="7" id="KW-0325">Glycoprotein</keyword>
<keyword evidence="3" id="KW-0732">Signal</keyword>
<evidence type="ECO:0000256" key="6">
    <source>
        <dbReference type="ARBA" id="ARBA00023157"/>
    </source>
</evidence>
<keyword evidence="10" id="KW-0723">Serine/threonine-protein kinase</keyword>
<dbReference type="Gene3D" id="1.10.510.10">
    <property type="entry name" value="Transferase(Phosphotransferase) domain 1"/>
    <property type="match status" value="1"/>
</dbReference>
<dbReference type="PROSITE" id="PS50927">
    <property type="entry name" value="BULB_LECTIN"/>
    <property type="match status" value="1"/>
</dbReference>
<dbReference type="InterPro" id="IPR036426">
    <property type="entry name" value="Bulb-type_lectin_dom_sf"/>
</dbReference>
<dbReference type="CDD" id="cd01098">
    <property type="entry name" value="PAN_AP_plant"/>
    <property type="match status" value="1"/>
</dbReference>
<dbReference type="EMBL" id="JAUIZM010000006">
    <property type="protein sequence ID" value="KAK1378392.1"/>
    <property type="molecule type" value="Genomic_DNA"/>
</dbReference>
<dbReference type="SUPFAM" id="SSF56112">
    <property type="entry name" value="Protein kinase-like (PK-like)"/>
    <property type="match status" value="1"/>
</dbReference>
<dbReference type="InterPro" id="IPR021820">
    <property type="entry name" value="S-locus_recpt_kinase_C"/>
</dbReference>
<evidence type="ECO:0000313" key="10">
    <source>
        <dbReference type="EMBL" id="KAK1378392.1"/>
    </source>
</evidence>
<evidence type="ECO:0000259" key="8">
    <source>
        <dbReference type="PROSITE" id="PS50927"/>
    </source>
</evidence>
<gene>
    <name evidence="10" type="ORF">POM88_025136</name>
</gene>
<protein>
    <submittedName>
        <fullName evidence="10">Non-specific serine/threonine protein kinase</fullName>
    </submittedName>
</protein>
<dbReference type="Pfam" id="PF08276">
    <property type="entry name" value="PAN_2"/>
    <property type="match status" value="1"/>
</dbReference>
<proteinExistence type="predicted"/>
<dbReference type="GO" id="GO:0016020">
    <property type="term" value="C:membrane"/>
    <property type="evidence" value="ECO:0007669"/>
    <property type="project" value="UniProtKB-SubCell"/>
</dbReference>
<comment type="caution">
    <text evidence="10">The sequence shown here is derived from an EMBL/GenBank/DDBJ whole genome shotgun (WGS) entry which is preliminary data.</text>
</comment>
<dbReference type="Proteomes" id="UP001237642">
    <property type="component" value="Unassembled WGS sequence"/>
</dbReference>
<comment type="subcellular location">
    <subcellularLocation>
        <location evidence="1">Membrane</location>
        <topology evidence="1">Single-pass membrane protein</topology>
    </subcellularLocation>
</comment>
<accession>A0AAD8MMN5</accession>
<dbReference type="GO" id="GO:0048544">
    <property type="term" value="P:recognition of pollen"/>
    <property type="evidence" value="ECO:0007669"/>
    <property type="project" value="InterPro"/>
</dbReference>
<evidence type="ECO:0000313" key="11">
    <source>
        <dbReference type="Proteomes" id="UP001237642"/>
    </source>
</evidence>
<keyword evidence="6" id="KW-1015">Disulfide bond</keyword>
<feature type="domain" description="Apple" evidence="9">
    <location>
        <begin position="237"/>
        <end position="316"/>
    </location>
</feature>
<dbReference type="InterPro" id="IPR001245">
    <property type="entry name" value="Ser-Thr/Tyr_kinase_cat_dom"/>
</dbReference>
<feature type="domain" description="Bulb-type lectin" evidence="8">
    <location>
        <begin position="1"/>
        <end position="46"/>
    </location>
</feature>
<dbReference type="Pfam" id="PF01453">
    <property type="entry name" value="B_lectin"/>
    <property type="match status" value="1"/>
</dbReference>
<dbReference type="SUPFAM" id="SSF51110">
    <property type="entry name" value="alpha-D-mannose-specific plant lectins"/>
    <property type="match status" value="1"/>
</dbReference>
<evidence type="ECO:0000256" key="4">
    <source>
        <dbReference type="ARBA" id="ARBA00022989"/>
    </source>
</evidence>
<keyword evidence="5" id="KW-0472">Membrane</keyword>